<evidence type="ECO:0000313" key="5">
    <source>
        <dbReference type="Proteomes" id="UP000036395"/>
    </source>
</evidence>
<dbReference type="Proteomes" id="UP000036395">
    <property type="component" value="Unassembled WGS sequence"/>
</dbReference>
<reference evidence="3 5" key="1">
    <citation type="submission" date="2015-02" db="EMBL/GenBank/DDBJ databases">
        <title>Pseudomonas helleri sp. nov. and Pseudomonas weihenstephanensis sp. nov., isolated from raw cows milk.</title>
        <authorList>
            <person name="von Neubeck M."/>
            <person name="Huptas C."/>
            <person name="Wenning M."/>
            <person name="Scherer S."/>
        </authorList>
    </citation>
    <scope>NUCLEOTIDE SEQUENCE [LARGE SCALE GENOMIC DNA]</scope>
    <source>
        <strain evidence="3 5">DSM 21104</strain>
    </source>
</reference>
<dbReference type="RefSeq" id="WP_048382919.1">
    <property type="nucleotide sequence ID" value="NZ_CAXAOF010000001.1"/>
</dbReference>
<reference evidence="4 6" key="2">
    <citation type="submission" date="2016-10" db="EMBL/GenBank/DDBJ databases">
        <authorList>
            <person name="Varghese N."/>
            <person name="Submissions S."/>
        </authorList>
    </citation>
    <scope>NUCLEOTIDE SEQUENCE [LARGE SCALE GENOMIC DNA]</scope>
    <source>
        <strain evidence="4 6">BS3652</strain>
    </source>
</reference>
<comment type="caution">
    <text evidence="3">The sequence shown here is derived from an EMBL/GenBank/DDBJ whole genome shotgun (WGS) entry which is preliminary data.</text>
</comment>
<dbReference type="InterPro" id="IPR025711">
    <property type="entry name" value="PepSY"/>
</dbReference>
<dbReference type="AlphaFoldDB" id="A0A0J6GLP4"/>
<proteinExistence type="predicted"/>
<accession>A0A0J6GLP4</accession>
<dbReference type="STRING" id="47884.SAMN04490203_3249"/>
<evidence type="ECO:0000313" key="3">
    <source>
        <dbReference type="EMBL" id="KMM83049.1"/>
    </source>
</evidence>
<keyword evidence="1" id="KW-0732">Signal</keyword>
<feature type="signal peptide" evidence="1">
    <location>
        <begin position="1"/>
        <end position="24"/>
    </location>
</feature>
<name>A0A0J6GLP4_PSETA</name>
<protein>
    <submittedName>
        <fullName evidence="3 4">Peptidase</fullName>
    </submittedName>
</protein>
<dbReference type="Pfam" id="PF03413">
    <property type="entry name" value="PepSY"/>
    <property type="match status" value="1"/>
</dbReference>
<evidence type="ECO:0000259" key="2">
    <source>
        <dbReference type="Pfam" id="PF03413"/>
    </source>
</evidence>
<dbReference type="EMBL" id="FNRS01000001">
    <property type="protein sequence ID" value="SEC85312.1"/>
    <property type="molecule type" value="Genomic_DNA"/>
</dbReference>
<keyword evidence="6" id="KW-1185">Reference proteome</keyword>
<evidence type="ECO:0000256" key="1">
    <source>
        <dbReference type="SAM" id="SignalP"/>
    </source>
</evidence>
<dbReference type="Proteomes" id="UP000183155">
    <property type="component" value="Unassembled WGS sequence"/>
</dbReference>
<dbReference type="OrthoDB" id="5704710at2"/>
<sequence>MTVNVRIGGLVVLMICALCSLAQARDLGQDEALRLRVQGVIMPLEQLLQKVLERHSGAKLLEVELEEDDDIYVYEVELLTTSGIVREVKLNASNGQLLKDEVDD</sequence>
<dbReference type="EMBL" id="JYLA01000008">
    <property type="protein sequence ID" value="KMM83049.1"/>
    <property type="molecule type" value="Genomic_DNA"/>
</dbReference>
<feature type="domain" description="PepSY" evidence="2">
    <location>
        <begin position="42"/>
        <end position="101"/>
    </location>
</feature>
<organism evidence="3 5">
    <name type="scientific">Pseudomonas taetrolens</name>
    <dbReference type="NCBI Taxonomy" id="47884"/>
    <lineage>
        <taxon>Bacteria</taxon>
        <taxon>Pseudomonadati</taxon>
        <taxon>Pseudomonadota</taxon>
        <taxon>Gammaproteobacteria</taxon>
        <taxon>Pseudomonadales</taxon>
        <taxon>Pseudomonadaceae</taxon>
        <taxon>Pseudomonas</taxon>
    </lineage>
</organism>
<gene>
    <name evidence="4" type="ORF">SAMN04490203_3249</name>
    <name evidence="3" type="ORF">TU78_17800</name>
</gene>
<evidence type="ECO:0000313" key="6">
    <source>
        <dbReference type="Proteomes" id="UP000183155"/>
    </source>
</evidence>
<feature type="chain" id="PRO_5005272485" evidence="1">
    <location>
        <begin position="25"/>
        <end position="104"/>
    </location>
</feature>
<dbReference type="PATRIC" id="fig|47884.3.peg.4048"/>
<dbReference type="Gene3D" id="3.10.450.40">
    <property type="match status" value="1"/>
</dbReference>
<evidence type="ECO:0000313" key="4">
    <source>
        <dbReference type="EMBL" id="SEC85312.1"/>
    </source>
</evidence>